<evidence type="ECO:0000313" key="6">
    <source>
        <dbReference type="EMBL" id="KZS98557.1"/>
    </source>
</evidence>
<dbReference type="PROSITE" id="PS50088">
    <property type="entry name" value="ANK_REPEAT"/>
    <property type="match status" value="1"/>
</dbReference>
<dbReference type="PANTHER" id="PTHR32379">
    <property type="entry name" value="GUANIDINOACETATE N-METHYLTRANSFERASE"/>
    <property type="match status" value="1"/>
</dbReference>
<accession>A0A165A6V4</accession>
<dbReference type="SUPFAM" id="SSF53335">
    <property type="entry name" value="S-adenosyl-L-methionine-dependent methyltransferases"/>
    <property type="match status" value="1"/>
</dbReference>
<dbReference type="OrthoDB" id="19014at2759"/>
<dbReference type="PANTHER" id="PTHR32379:SF1">
    <property type="entry name" value="GUANIDINOACETATE N-METHYLTRANSFERASE"/>
    <property type="match status" value="1"/>
</dbReference>
<keyword evidence="7" id="KW-1185">Reference proteome</keyword>
<dbReference type="GO" id="GO:0019702">
    <property type="term" value="F:protein arginine N5-methyltransferase activity"/>
    <property type="evidence" value="ECO:0007669"/>
    <property type="project" value="TreeGrafter"/>
</dbReference>
<dbReference type="SUPFAM" id="SSF48403">
    <property type="entry name" value="Ankyrin repeat"/>
    <property type="match status" value="1"/>
</dbReference>
<keyword evidence="3" id="KW-0949">S-adenosyl-L-methionine</keyword>
<dbReference type="Pfam" id="PF12796">
    <property type="entry name" value="Ank_2"/>
    <property type="match status" value="1"/>
</dbReference>
<feature type="domain" description="RMT2" evidence="5">
    <location>
        <begin position="136"/>
        <end position="373"/>
    </location>
</feature>
<keyword evidence="2 6" id="KW-0808">Transferase</keyword>
<proteinExistence type="predicted"/>
<evidence type="ECO:0000256" key="4">
    <source>
        <dbReference type="PROSITE-ProRule" id="PRU00023"/>
    </source>
</evidence>
<protein>
    <submittedName>
        <fullName evidence="6">S-adenosyl-L-methionine-dependent methyltransferase</fullName>
    </submittedName>
</protein>
<feature type="repeat" description="ANK" evidence="4">
    <location>
        <begin position="50"/>
        <end position="82"/>
    </location>
</feature>
<dbReference type="CDD" id="cd02440">
    <property type="entry name" value="AdoMet_MTases"/>
    <property type="match status" value="1"/>
</dbReference>
<dbReference type="InterPro" id="IPR029063">
    <property type="entry name" value="SAM-dependent_MTases_sf"/>
</dbReference>
<dbReference type="EMBL" id="KV419395">
    <property type="protein sequence ID" value="KZS98557.1"/>
    <property type="molecule type" value="Genomic_DNA"/>
</dbReference>
<dbReference type="InterPro" id="IPR051038">
    <property type="entry name" value="RMT2/GAMT_Mtase"/>
</dbReference>
<dbReference type="Gene3D" id="1.25.40.20">
    <property type="entry name" value="Ankyrin repeat-containing domain"/>
    <property type="match status" value="1"/>
</dbReference>
<dbReference type="AlphaFoldDB" id="A0A165A6V4"/>
<evidence type="ECO:0000259" key="5">
    <source>
        <dbReference type="PROSITE" id="PS51559"/>
    </source>
</evidence>
<dbReference type="PROSITE" id="PS50297">
    <property type="entry name" value="ANK_REP_REGION"/>
    <property type="match status" value="1"/>
</dbReference>
<reference evidence="6 7" key="1">
    <citation type="journal article" date="2016" name="Mol. Biol. Evol.">
        <title>Comparative Genomics of Early-Diverging Mushroom-Forming Fungi Provides Insights into the Origins of Lignocellulose Decay Capabilities.</title>
        <authorList>
            <person name="Nagy L.G."/>
            <person name="Riley R."/>
            <person name="Tritt A."/>
            <person name="Adam C."/>
            <person name="Daum C."/>
            <person name="Floudas D."/>
            <person name="Sun H."/>
            <person name="Yadav J.S."/>
            <person name="Pangilinan J."/>
            <person name="Larsson K.H."/>
            <person name="Matsuura K."/>
            <person name="Barry K."/>
            <person name="Labutti K."/>
            <person name="Kuo R."/>
            <person name="Ohm R.A."/>
            <person name="Bhattacharya S.S."/>
            <person name="Shirouzu T."/>
            <person name="Yoshinaga Y."/>
            <person name="Martin F.M."/>
            <person name="Grigoriev I.V."/>
            <person name="Hibbett D.S."/>
        </authorList>
    </citation>
    <scope>NUCLEOTIDE SEQUENCE [LARGE SCALE GENOMIC DNA]</scope>
    <source>
        <strain evidence="6 7">HHB9708</strain>
    </source>
</reference>
<sequence length="373" mass="41961">MVSGDAEQRDELDLLEDAERLISLILHRGSPSEIKSLIEQEVPLWYQDDEGNSALHAACYVENVELVRSLIEKGAVWNAVDALSNTAADIALSLNNTECYRLIRDAGVRSEFLLLILSSQTAEEGERSTILRSVDSTPAGSTEAFLNTKLLFSHDANGQEVCLSDAGNGQQVGVMMGWEREIMEETVRRLCPSHAQPGMRVLNIGFGLGIIDTLFEELPVPPSSHVIVEPHPDVLRFMREKGWYERPNVTVFEGKWQDFVESERFLEGGGFDAVYTDTFSENYEELKKFFEYLPDLLSGPDAVFSFFNGLGATNATFYDVYTQVSELHLTEIGLSTEWFDVDVRSAIDRWSGTREYFSLPIYRGPLCRMREIG</sequence>
<dbReference type="InterPro" id="IPR036770">
    <property type="entry name" value="Ankyrin_rpt-contain_sf"/>
</dbReference>
<dbReference type="GO" id="GO:0005634">
    <property type="term" value="C:nucleus"/>
    <property type="evidence" value="ECO:0007669"/>
    <property type="project" value="TreeGrafter"/>
</dbReference>
<dbReference type="GO" id="GO:0032259">
    <property type="term" value="P:methylation"/>
    <property type="evidence" value="ECO:0007669"/>
    <property type="project" value="UniProtKB-KW"/>
</dbReference>
<dbReference type="SMART" id="SM00248">
    <property type="entry name" value="ANK"/>
    <property type="match status" value="1"/>
</dbReference>
<dbReference type="InterPro" id="IPR026480">
    <property type="entry name" value="RMT2_dom"/>
</dbReference>
<evidence type="ECO:0000256" key="3">
    <source>
        <dbReference type="ARBA" id="ARBA00022691"/>
    </source>
</evidence>
<name>A0A165A6V4_9AGAM</name>
<dbReference type="GO" id="GO:0005737">
    <property type="term" value="C:cytoplasm"/>
    <property type="evidence" value="ECO:0007669"/>
    <property type="project" value="TreeGrafter"/>
</dbReference>
<organism evidence="6 7">
    <name type="scientific">Sistotremastrum niveocremeum HHB9708</name>
    <dbReference type="NCBI Taxonomy" id="1314777"/>
    <lineage>
        <taxon>Eukaryota</taxon>
        <taxon>Fungi</taxon>
        <taxon>Dikarya</taxon>
        <taxon>Basidiomycota</taxon>
        <taxon>Agaricomycotina</taxon>
        <taxon>Agaricomycetes</taxon>
        <taxon>Sistotremastrales</taxon>
        <taxon>Sistotremastraceae</taxon>
        <taxon>Sertulicium</taxon>
        <taxon>Sertulicium niveocremeum</taxon>
    </lineage>
</organism>
<dbReference type="Gene3D" id="3.40.50.150">
    <property type="entry name" value="Vaccinia Virus protein VP39"/>
    <property type="match status" value="1"/>
</dbReference>
<dbReference type="PROSITE" id="PS51559">
    <property type="entry name" value="SAM_RMT2"/>
    <property type="match status" value="1"/>
</dbReference>
<evidence type="ECO:0000256" key="2">
    <source>
        <dbReference type="ARBA" id="ARBA00022679"/>
    </source>
</evidence>
<keyword evidence="1 6" id="KW-0489">Methyltransferase</keyword>
<evidence type="ECO:0000256" key="1">
    <source>
        <dbReference type="ARBA" id="ARBA00022603"/>
    </source>
</evidence>
<keyword evidence="4" id="KW-0040">ANK repeat</keyword>
<dbReference type="Proteomes" id="UP000076722">
    <property type="component" value="Unassembled WGS sequence"/>
</dbReference>
<dbReference type="InterPro" id="IPR002110">
    <property type="entry name" value="Ankyrin_rpt"/>
</dbReference>
<gene>
    <name evidence="6" type="ORF">SISNIDRAFT_462473</name>
</gene>
<evidence type="ECO:0000313" key="7">
    <source>
        <dbReference type="Proteomes" id="UP000076722"/>
    </source>
</evidence>
<dbReference type="STRING" id="1314777.A0A165A6V4"/>